<dbReference type="Proteomes" id="UP001200034">
    <property type="component" value="Unassembled WGS sequence"/>
</dbReference>
<organism evidence="1 2">
    <name type="scientific">Drosophila rubida</name>
    <dbReference type="NCBI Taxonomy" id="30044"/>
    <lineage>
        <taxon>Eukaryota</taxon>
        <taxon>Metazoa</taxon>
        <taxon>Ecdysozoa</taxon>
        <taxon>Arthropoda</taxon>
        <taxon>Hexapoda</taxon>
        <taxon>Insecta</taxon>
        <taxon>Pterygota</taxon>
        <taxon>Neoptera</taxon>
        <taxon>Endopterygota</taxon>
        <taxon>Diptera</taxon>
        <taxon>Brachycera</taxon>
        <taxon>Muscomorpha</taxon>
        <taxon>Ephydroidea</taxon>
        <taxon>Drosophilidae</taxon>
        <taxon>Drosophila</taxon>
    </lineage>
</organism>
<feature type="non-terminal residue" evidence="1">
    <location>
        <position position="1"/>
    </location>
</feature>
<dbReference type="Pfam" id="PF06477">
    <property type="entry name" value="DUF1091"/>
    <property type="match status" value="1"/>
</dbReference>
<name>A0AAD4K6H6_9MUSC</name>
<dbReference type="PANTHER" id="PTHR21112">
    <property type="entry name" value="CHEMOSENSORY PROTEIN A 29A-RELATED"/>
    <property type="match status" value="1"/>
</dbReference>
<comment type="caution">
    <text evidence="1">The sequence shown here is derived from an EMBL/GenBank/DDBJ whole genome shotgun (WGS) entry which is preliminary data.</text>
</comment>
<accession>A0AAD4K6H6</accession>
<dbReference type="PANTHER" id="PTHR21112:SF0">
    <property type="entry name" value="CHEMOSENSORY PROTEIN A 29A-RELATED"/>
    <property type="match status" value="1"/>
</dbReference>
<reference evidence="1" key="1">
    <citation type="journal article" date="2021" name="Mol. Ecol. Resour.">
        <title>Phylogenomic analyses of the genus Drosophila reveals genomic signals of climate adaptation.</title>
        <authorList>
            <person name="Li F."/>
            <person name="Rane R.V."/>
            <person name="Luria V."/>
            <person name="Xiong Z."/>
            <person name="Chen J."/>
            <person name="Li Z."/>
            <person name="Catullo R.A."/>
            <person name="Griffin P.C."/>
            <person name="Schiffer M."/>
            <person name="Pearce S."/>
            <person name="Lee S.F."/>
            <person name="McElroy K."/>
            <person name="Stocker A."/>
            <person name="Shirriffs J."/>
            <person name="Cockerell F."/>
            <person name="Coppin C."/>
            <person name="Sgro C.M."/>
            <person name="Karger A."/>
            <person name="Cain J.W."/>
            <person name="Weber J.A."/>
            <person name="Santpere G."/>
            <person name="Kirschner M.W."/>
            <person name="Hoffmann A.A."/>
            <person name="Oakeshott J.G."/>
            <person name="Zhang G."/>
        </authorList>
    </citation>
    <scope>NUCLEOTIDE SEQUENCE</scope>
    <source>
        <strain evidence="1">BGI-SZ-2011g</strain>
    </source>
</reference>
<gene>
    <name evidence="1" type="ORF">KR093_011781</name>
</gene>
<evidence type="ECO:0000313" key="2">
    <source>
        <dbReference type="Proteomes" id="UP001200034"/>
    </source>
</evidence>
<dbReference type="EMBL" id="JAJJHW010001127">
    <property type="protein sequence ID" value="KAH8378517.1"/>
    <property type="molecule type" value="Genomic_DNA"/>
</dbReference>
<protein>
    <submittedName>
        <fullName evidence="1">Uncharacterized protein</fullName>
    </submittedName>
</protein>
<dbReference type="AlphaFoldDB" id="A0AAD4K6H6"/>
<evidence type="ECO:0000313" key="1">
    <source>
        <dbReference type="EMBL" id="KAH8378517.1"/>
    </source>
</evidence>
<proteinExistence type="predicted"/>
<keyword evidence="2" id="KW-1185">Reference proteome</keyword>
<dbReference type="SMART" id="SM00697">
    <property type="entry name" value="DM8"/>
    <property type="match status" value="1"/>
</dbReference>
<dbReference type="InterPro" id="IPR010512">
    <property type="entry name" value="DUF1091"/>
</dbReference>
<sequence length="183" mass="20822">ATLKLDIVIQSIYLYMQCIKQTYTLTIEKVSFFKEEGPTIVDGSNIFLMGRERLINGTVDVYEDLDPEHFTTHIGLYSDTSGNGEFRPFLYNVSTLDPCTTLKEYGSYAKPSLQPGTNTNFPIDGDVCPIPKDTYYFRDIEVQTDNLPSQVPRGFLKGVLTIFKDNQTICVFELLARVEDKYL</sequence>